<gene>
    <name evidence="2" type="ORF">C8Q71DRAFT_82511</name>
</gene>
<evidence type="ECO:0000313" key="2">
    <source>
        <dbReference type="EMBL" id="KAH9836404.1"/>
    </source>
</evidence>
<dbReference type="GeneID" id="72007004"/>
<dbReference type="RefSeq" id="XP_047778689.1">
    <property type="nucleotide sequence ID" value="XM_047926272.1"/>
</dbReference>
<sequence length="231" mass="25050">MDHAAAISPEVIMNAPCDVGALVGGSFAANDAESDMRLRYDLADPACITSARDCWAPVGVEDASALMLSARTPGQGGHDFMLTPSLLSSVESNASCSDDKEEGEISDDEEDVRQSGTEQPVAKVLHGFPYHMNVNKQQQLNIASPFYPFATSHDGMPQSSSSTTLPPLPSANKPNKRRRTGAGSMERFRQRRKIKLKDSDKKERRRLARLQDRLAAAGTTVTVLSESVDMI</sequence>
<dbReference type="Proteomes" id="UP000814176">
    <property type="component" value="Unassembled WGS sequence"/>
</dbReference>
<proteinExistence type="predicted"/>
<comment type="caution">
    <text evidence="2">The sequence shown here is derived from an EMBL/GenBank/DDBJ whole genome shotgun (WGS) entry which is preliminary data.</text>
</comment>
<dbReference type="EMBL" id="JADCUA010000011">
    <property type="protein sequence ID" value="KAH9836404.1"/>
    <property type="molecule type" value="Genomic_DNA"/>
</dbReference>
<accession>A0ABQ8KFK5</accession>
<evidence type="ECO:0008006" key="4">
    <source>
        <dbReference type="Google" id="ProtNLM"/>
    </source>
</evidence>
<evidence type="ECO:0000313" key="3">
    <source>
        <dbReference type="Proteomes" id="UP000814176"/>
    </source>
</evidence>
<organism evidence="2 3">
    <name type="scientific">Rhodofomes roseus</name>
    <dbReference type="NCBI Taxonomy" id="34475"/>
    <lineage>
        <taxon>Eukaryota</taxon>
        <taxon>Fungi</taxon>
        <taxon>Dikarya</taxon>
        <taxon>Basidiomycota</taxon>
        <taxon>Agaricomycotina</taxon>
        <taxon>Agaricomycetes</taxon>
        <taxon>Polyporales</taxon>
        <taxon>Rhodofomes</taxon>
    </lineage>
</organism>
<feature type="compositionally biased region" description="Acidic residues" evidence="1">
    <location>
        <begin position="99"/>
        <end position="111"/>
    </location>
</feature>
<feature type="region of interest" description="Disordered" evidence="1">
    <location>
        <begin position="153"/>
        <end position="203"/>
    </location>
</feature>
<name>A0ABQ8KFK5_9APHY</name>
<reference evidence="2 3" key="1">
    <citation type="journal article" date="2021" name="Environ. Microbiol.">
        <title>Gene family expansions and transcriptome signatures uncover fungal adaptations to wood decay.</title>
        <authorList>
            <person name="Hage H."/>
            <person name="Miyauchi S."/>
            <person name="Viragh M."/>
            <person name="Drula E."/>
            <person name="Min B."/>
            <person name="Chaduli D."/>
            <person name="Navarro D."/>
            <person name="Favel A."/>
            <person name="Norest M."/>
            <person name="Lesage-Meessen L."/>
            <person name="Balint B."/>
            <person name="Merenyi Z."/>
            <person name="de Eugenio L."/>
            <person name="Morin E."/>
            <person name="Martinez A.T."/>
            <person name="Baldrian P."/>
            <person name="Stursova M."/>
            <person name="Martinez M.J."/>
            <person name="Novotny C."/>
            <person name="Magnuson J.K."/>
            <person name="Spatafora J.W."/>
            <person name="Maurice S."/>
            <person name="Pangilinan J."/>
            <person name="Andreopoulos W."/>
            <person name="LaButti K."/>
            <person name="Hundley H."/>
            <person name="Na H."/>
            <person name="Kuo A."/>
            <person name="Barry K."/>
            <person name="Lipzen A."/>
            <person name="Henrissat B."/>
            <person name="Riley R."/>
            <person name="Ahrendt S."/>
            <person name="Nagy L.G."/>
            <person name="Grigoriev I.V."/>
            <person name="Martin F."/>
            <person name="Rosso M.N."/>
        </authorList>
    </citation>
    <scope>NUCLEOTIDE SEQUENCE [LARGE SCALE GENOMIC DNA]</scope>
    <source>
        <strain evidence="2 3">CIRM-BRFM 1785</strain>
    </source>
</reference>
<protein>
    <recommendedName>
        <fullName evidence="4">BZIP domain-containing protein</fullName>
    </recommendedName>
</protein>
<keyword evidence="3" id="KW-1185">Reference proteome</keyword>
<evidence type="ECO:0000256" key="1">
    <source>
        <dbReference type="SAM" id="MobiDB-lite"/>
    </source>
</evidence>
<feature type="region of interest" description="Disordered" evidence="1">
    <location>
        <begin position="91"/>
        <end position="117"/>
    </location>
</feature>